<dbReference type="FunFam" id="3.20.20.380:FF:000001">
    <property type="entry name" value="Copper homeostasis protein CutC"/>
    <property type="match status" value="1"/>
</dbReference>
<dbReference type="AlphaFoldDB" id="A0A381TK58"/>
<dbReference type="PANTHER" id="PTHR12598:SF0">
    <property type="entry name" value="COPPER HOMEOSTASIS PROTEIN CUTC HOMOLOG"/>
    <property type="match status" value="1"/>
</dbReference>
<dbReference type="EMBL" id="UINC01004691">
    <property type="protein sequence ID" value="SVA16164.1"/>
    <property type="molecule type" value="Genomic_DNA"/>
</dbReference>
<dbReference type="SUPFAM" id="SSF110395">
    <property type="entry name" value="CutC-like"/>
    <property type="match status" value="1"/>
</dbReference>
<dbReference type="HAMAP" id="MF_00795">
    <property type="entry name" value="CutC"/>
    <property type="match status" value="1"/>
</dbReference>
<dbReference type="Pfam" id="PF03932">
    <property type="entry name" value="CutC"/>
    <property type="match status" value="1"/>
</dbReference>
<name>A0A381TK58_9ZZZZ</name>
<evidence type="ECO:0000256" key="1">
    <source>
        <dbReference type="ARBA" id="ARBA00007768"/>
    </source>
</evidence>
<proteinExistence type="inferred from homology"/>
<gene>
    <name evidence="3" type="ORF">METZ01_LOCUS69018</name>
</gene>
<organism evidence="3">
    <name type="scientific">marine metagenome</name>
    <dbReference type="NCBI Taxonomy" id="408172"/>
    <lineage>
        <taxon>unclassified sequences</taxon>
        <taxon>metagenomes</taxon>
        <taxon>ecological metagenomes</taxon>
    </lineage>
</organism>
<evidence type="ECO:0000313" key="3">
    <source>
        <dbReference type="EMBL" id="SVA16164.1"/>
    </source>
</evidence>
<reference evidence="3" key="1">
    <citation type="submission" date="2018-05" db="EMBL/GenBank/DDBJ databases">
        <authorList>
            <person name="Lanie J.A."/>
            <person name="Ng W.-L."/>
            <person name="Kazmierczak K.M."/>
            <person name="Andrzejewski T.M."/>
            <person name="Davidsen T.M."/>
            <person name="Wayne K.J."/>
            <person name="Tettelin H."/>
            <person name="Glass J.I."/>
            <person name="Rusch D."/>
            <person name="Podicherti R."/>
            <person name="Tsui H.-C.T."/>
            <person name="Winkler M.E."/>
        </authorList>
    </citation>
    <scope>NUCLEOTIDE SEQUENCE</scope>
</reference>
<accession>A0A381TK58</accession>
<dbReference type="PANTHER" id="PTHR12598">
    <property type="entry name" value="COPPER HOMEOSTASIS PROTEIN CUTC"/>
    <property type="match status" value="1"/>
</dbReference>
<comment type="similarity">
    <text evidence="1">Belongs to the CutC family.</text>
</comment>
<evidence type="ECO:0000256" key="2">
    <source>
        <dbReference type="ARBA" id="ARBA00019014"/>
    </source>
</evidence>
<dbReference type="GO" id="GO:0005507">
    <property type="term" value="F:copper ion binding"/>
    <property type="evidence" value="ECO:0007669"/>
    <property type="project" value="TreeGrafter"/>
</dbReference>
<dbReference type="Gene3D" id="3.20.20.380">
    <property type="entry name" value="Copper homeostasis (CutC) domain"/>
    <property type="match status" value="1"/>
</dbReference>
<dbReference type="InterPro" id="IPR005627">
    <property type="entry name" value="CutC-like"/>
</dbReference>
<protein>
    <recommendedName>
        <fullName evidence="2">Copper homeostasis protein cutC homolog</fullName>
    </recommendedName>
</protein>
<dbReference type="InterPro" id="IPR036822">
    <property type="entry name" value="CutC-like_dom_sf"/>
</dbReference>
<sequence>MKNSSALALARRSATLGQAERTMSDTPILEICIDSVASAIAAEQGGAARVELCQNLFEGGTTPSVGTVYRTLERVGIKVNAIIRPRGGDFLYSDDEFAVMQHDIVALKEIGINGVVIGLLNADGTIDIDRSRQLIELARPLEVTYHRAFDVTADPFRSLDDIIALGVERLLTSGQEPSVLEGVELIAELVRRAGDDIIIMPGAGITEKNLPRIMRETGAREYHLTGSAPVQSKMEFRNERCFMGKALYPPEFSLKVTDADKIRNYCSILSNVD</sequence>